<proteinExistence type="predicted"/>
<name>X0USK7_9ZZZZ</name>
<dbReference type="NCBIfam" id="NF038117">
    <property type="entry name" value="choice_anch_I"/>
    <property type="match status" value="1"/>
</dbReference>
<comment type="caution">
    <text evidence="2">The sequence shown here is derived from an EMBL/GenBank/DDBJ whole genome shotgun (WGS) entry which is preliminary data.</text>
</comment>
<evidence type="ECO:0000259" key="1">
    <source>
        <dbReference type="Pfam" id="PF22494"/>
    </source>
</evidence>
<feature type="non-terminal residue" evidence="2">
    <location>
        <position position="315"/>
    </location>
</feature>
<organism evidence="2">
    <name type="scientific">marine sediment metagenome</name>
    <dbReference type="NCBI Taxonomy" id="412755"/>
    <lineage>
        <taxon>unclassified sequences</taxon>
        <taxon>metagenomes</taxon>
        <taxon>ecological metagenomes</taxon>
    </lineage>
</organism>
<gene>
    <name evidence="2" type="ORF">S01H1_19049</name>
</gene>
<dbReference type="InterPro" id="IPR052956">
    <property type="entry name" value="Mesenchyme-surface_protein"/>
</dbReference>
<accession>X0USK7</accession>
<dbReference type="Pfam" id="PF22494">
    <property type="entry name" value="choice_anch_I"/>
    <property type="match status" value="1"/>
</dbReference>
<feature type="domain" description="Choice-of-anchor I" evidence="1">
    <location>
        <begin position="3"/>
        <end position="314"/>
    </location>
</feature>
<feature type="non-terminal residue" evidence="2">
    <location>
        <position position="1"/>
    </location>
</feature>
<dbReference type="EMBL" id="BARS01010248">
    <property type="protein sequence ID" value="GAF91430.1"/>
    <property type="molecule type" value="Genomic_DNA"/>
</dbReference>
<dbReference type="PANTHER" id="PTHR46928:SF1">
    <property type="entry name" value="MESENCHYME-SPECIFIC CELL SURFACE GLYCOPROTEIN"/>
    <property type="match status" value="1"/>
</dbReference>
<sequence length="315" mass="34679">TNTEYEPEGGEFVDPNGSVSIITLGKGKPLQQKIENATVVEVGFEEFNDKKQELLDKGVRIFGPGATVAQDLEPEYITLSNGNRFAYVTMQENNAIAKIDVVKAEVVDIFAAGYKDHSVEGNGLDASNDDDAINIQTWPISGMYQPDAIDSFTIDDQLYLIIANEGDARDFEEKRVGKLDLSDVFGTPVEIEELQENENLGRLNVTKVFPATKDDEDNYTSLYSFGGRSFSILDADGNLVFDSGDQFEQITASQLPDYFNTTDDKTNFDNRSDNKGPEPEHVVVGKIYGHTIAFVGIERISGIMAYDVSNPANPT</sequence>
<evidence type="ECO:0000313" key="2">
    <source>
        <dbReference type="EMBL" id="GAF91430.1"/>
    </source>
</evidence>
<dbReference type="AlphaFoldDB" id="X0USK7"/>
<protein>
    <recommendedName>
        <fullName evidence="1">Choice-of-anchor I domain-containing protein</fullName>
    </recommendedName>
</protein>
<reference evidence="2" key="1">
    <citation type="journal article" date="2014" name="Front. Microbiol.">
        <title>High frequency of phylogenetically diverse reductive dehalogenase-homologous genes in deep subseafloor sedimentary metagenomes.</title>
        <authorList>
            <person name="Kawai M."/>
            <person name="Futagami T."/>
            <person name="Toyoda A."/>
            <person name="Takaki Y."/>
            <person name="Nishi S."/>
            <person name="Hori S."/>
            <person name="Arai W."/>
            <person name="Tsubouchi T."/>
            <person name="Morono Y."/>
            <person name="Uchiyama I."/>
            <person name="Ito T."/>
            <person name="Fujiyama A."/>
            <person name="Inagaki F."/>
            <person name="Takami H."/>
        </authorList>
    </citation>
    <scope>NUCLEOTIDE SEQUENCE</scope>
    <source>
        <strain evidence="2">Expedition CK06-06</strain>
    </source>
</reference>
<dbReference type="InterPro" id="IPR055188">
    <property type="entry name" value="Choice_anch_I"/>
</dbReference>
<dbReference type="PANTHER" id="PTHR46928">
    <property type="entry name" value="MESENCHYME-SPECIFIC CELL SURFACE GLYCOPROTEIN"/>
    <property type="match status" value="1"/>
</dbReference>